<feature type="region of interest" description="Disordered" evidence="1">
    <location>
        <begin position="47"/>
        <end position="66"/>
    </location>
</feature>
<gene>
    <name evidence="2" type="ORF">E6K73_09180</name>
</gene>
<feature type="compositionally biased region" description="Basic residues" evidence="1">
    <location>
        <begin position="55"/>
        <end position="66"/>
    </location>
</feature>
<organism evidence="2 3">
    <name type="scientific">Eiseniibacteriota bacterium</name>
    <dbReference type="NCBI Taxonomy" id="2212470"/>
    <lineage>
        <taxon>Bacteria</taxon>
        <taxon>Candidatus Eiseniibacteriota</taxon>
    </lineage>
</organism>
<dbReference type="InterPro" id="IPR019239">
    <property type="entry name" value="VapB_antitoxin"/>
</dbReference>
<evidence type="ECO:0000256" key="1">
    <source>
        <dbReference type="SAM" id="MobiDB-lite"/>
    </source>
</evidence>
<reference evidence="2 3" key="1">
    <citation type="journal article" date="2019" name="Nat. Microbiol.">
        <title>Mediterranean grassland soil C-N compound turnover is dependent on rainfall and depth, and is mediated by genomically divergent microorganisms.</title>
        <authorList>
            <person name="Diamond S."/>
            <person name="Andeer P.F."/>
            <person name="Li Z."/>
            <person name="Crits-Christoph A."/>
            <person name="Burstein D."/>
            <person name="Anantharaman K."/>
            <person name="Lane K.R."/>
            <person name="Thomas B.C."/>
            <person name="Pan C."/>
            <person name="Northen T.R."/>
            <person name="Banfield J.F."/>
        </authorList>
    </citation>
    <scope>NUCLEOTIDE SEQUENCE [LARGE SCALE GENOMIC DNA]</scope>
    <source>
        <strain evidence="2">WS_3</strain>
    </source>
</reference>
<proteinExistence type="predicted"/>
<dbReference type="EMBL" id="VBOT01000114">
    <property type="protein sequence ID" value="TMQ49846.1"/>
    <property type="molecule type" value="Genomic_DNA"/>
</dbReference>
<evidence type="ECO:0000313" key="2">
    <source>
        <dbReference type="EMBL" id="TMQ49846.1"/>
    </source>
</evidence>
<dbReference type="Proteomes" id="UP000320184">
    <property type="component" value="Unassembled WGS sequence"/>
</dbReference>
<protein>
    <submittedName>
        <fullName evidence="2">Type II toxin-antitoxin system VapB family antitoxin</fullName>
    </submittedName>
</protein>
<comment type="caution">
    <text evidence="2">The sequence shown here is derived from an EMBL/GenBank/DDBJ whole genome shotgun (WGS) entry which is preliminary data.</text>
</comment>
<dbReference type="AlphaFoldDB" id="A0A538SEQ2"/>
<accession>A0A538SEQ2</accession>
<dbReference type="Pfam" id="PF09957">
    <property type="entry name" value="VapB_antitoxin"/>
    <property type="match status" value="1"/>
</dbReference>
<name>A0A538SEQ2_UNCEI</name>
<evidence type="ECO:0000313" key="3">
    <source>
        <dbReference type="Proteomes" id="UP000320184"/>
    </source>
</evidence>
<sequence length="66" mass="7438">MRTTLNIEDALLRHAARLTGVTEKTSLVRMGLEALIARESARRLARLGGTEKKLSRVRRRRPNQAA</sequence>